<evidence type="ECO:0000256" key="1">
    <source>
        <dbReference type="SAM" id="SignalP"/>
    </source>
</evidence>
<dbReference type="AlphaFoldDB" id="A0A699YCZ6"/>
<evidence type="ECO:0000313" key="2">
    <source>
        <dbReference type="EMBL" id="GFH07245.1"/>
    </source>
</evidence>
<proteinExistence type="predicted"/>
<dbReference type="EMBL" id="BLLF01000083">
    <property type="protein sequence ID" value="GFH07245.1"/>
    <property type="molecule type" value="Genomic_DNA"/>
</dbReference>
<feature type="non-terminal residue" evidence="2">
    <location>
        <position position="1"/>
    </location>
</feature>
<keyword evidence="3" id="KW-1185">Reference proteome</keyword>
<dbReference type="Proteomes" id="UP000485058">
    <property type="component" value="Unassembled WGS sequence"/>
</dbReference>
<organism evidence="2 3">
    <name type="scientific">Haematococcus lacustris</name>
    <name type="common">Green alga</name>
    <name type="synonym">Haematococcus pluvialis</name>
    <dbReference type="NCBI Taxonomy" id="44745"/>
    <lineage>
        <taxon>Eukaryota</taxon>
        <taxon>Viridiplantae</taxon>
        <taxon>Chlorophyta</taxon>
        <taxon>core chlorophytes</taxon>
        <taxon>Chlorophyceae</taxon>
        <taxon>CS clade</taxon>
        <taxon>Chlamydomonadales</taxon>
        <taxon>Haematococcaceae</taxon>
        <taxon>Haematococcus</taxon>
    </lineage>
</organism>
<keyword evidence="1" id="KW-0732">Signal</keyword>
<gene>
    <name evidence="2" type="ORF">HaLaN_02022</name>
</gene>
<sequence length="76" mass="7929">AAGPLLWLLCLAGVPSTDNPRPELDWAGWCGLVDVTSPTASLVLMNLTQANLPVGPSLATPLSFFTAAGFVAQYSR</sequence>
<accession>A0A699YCZ6</accession>
<feature type="chain" id="PRO_5025427386" evidence="1">
    <location>
        <begin position="18"/>
        <end position="76"/>
    </location>
</feature>
<protein>
    <submittedName>
        <fullName evidence="2">Uncharacterized protein</fullName>
    </submittedName>
</protein>
<reference evidence="2 3" key="1">
    <citation type="submission" date="2020-02" db="EMBL/GenBank/DDBJ databases">
        <title>Draft genome sequence of Haematococcus lacustris strain NIES-144.</title>
        <authorList>
            <person name="Morimoto D."/>
            <person name="Nakagawa S."/>
            <person name="Yoshida T."/>
            <person name="Sawayama S."/>
        </authorList>
    </citation>
    <scope>NUCLEOTIDE SEQUENCE [LARGE SCALE GENOMIC DNA]</scope>
    <source>
        <strain evidence="2 3">NIES-144</strain>
    </source>
</reference>
<comment type="caution">
    <text evidence="2">The sequence shown here is derived from an EMBL/GenBank/DDBJ whole genome shotgun (WGS) entry which is preliminary data.</text>
</comment>
<feature type="signal peptide" evidence="1">
    <location>
        <begin position="1"/>
        <end position="17"/>
    </location>
</feature>
<evidence type="ECO:0000313" key="3">
    <source>
        <dbReference type="Proteomes" id="UP000485058"/>
    </source>
</evidence>
<name>A0A699YCZ6_HAELA</name>